<dbReference type="NCBIfam" id="TIGR02821">
    <property type="entry name" value="fghA_ester_D"/>
    <property type="match status" value="1"/>
</dbReference>
<sequence>METVSTNRAFGGIQGVYRHASRETGTEMTFSVFVPPHAPGAKLPVVWYLSGLTCTHANVTEKGEFRRACAELGLIFVAPDTSPRGEGVADDPDGAWDFGLGAGFYVDATQAPYAAHYRMWSYVTQELPALIADQFPADMDRQSIMGHSMGGHGALTIGLTYPERYRAVSAFAPIVAPGQVPWGEKALGGYLGEDRAAWRKHDAVALIEDGARIDALLVDQGAGDSFLEEQLRPQLLRTACDAAGIDLSLNLREGYDHSYYFISSFMDDHLRWHAARLI</sequence>
<evidence type="ECO:0000256" key="8">
    <source>
        <dbReference type="RuleBase" id="RU363068"/>
    </source>
</evidence>
<dbReference type="InterPro" id="IPR000801">
    <property type="entry name" value="Esterase-like"/>
</dbReference>
<protein>
    <recommendedName>
        <fullName evidence="2 6">S-formylglutathione hydrolase</fullName>
        <ecNumber evidence="2 6">3.1.2.12</ecNumber>
    </recommendedName>
</protein>
<feature type="active site" description="Charge relay system" evidence="7">
    <location>
        <position position="148"/>
    </location>
</feature>
<dbReference type="InterPro" id="IPR014186">
    <property type="entry name" value="S-formylglutathione_hydrol"/>
</dbReference>
<dbReference type="EC" id="3.1.2.12" evidence="2 6"/>
<reference evidence="9 10" key="1">
    <citation type="submission" date="2020-08" db="EMBL/GenBank/DDBJ databases">
        <title>Genomic Encyclopedia of Type Strains, Phase IV (KMG-IV): sequencing the most valuable type-strain genomes for metagenomic binning, comparative biology and taxonomic classification.</title>
        <authorList>
            <person name="Goeker M."/>
        </authorList>
    </citation>
    <scope>NUCLEOTIDE SEQUENCE [LARGE SCALE GENOMIC DNA]</scope>
    <source>
        <strain evidence="9 10">DSM 19371</strain>
    </source>
</reference>
<comment type="catalytic activity">
    <reaction evidence="5 8">
        <text>S-formylglutathione + H2O = formate + glutathione + H(+)</text>
        <dbReference type="Rhea" id="RHEA:14961"/>
        <dbReference type="ChEBI" id="CHEBI:15377"/>
        <dbReference type="ChEBI" id="CHEBI:15378"/>
        <dbReference type="ChEBI" id="CHEBI:15740"/>
        <dbReference type="ChEBI" id="CHEBI:57688"/>
        <dbReference type="ChEBI" id="CHEBI:57925"/>
        <dbReference type="EC" id="3.1.2.12"/>
    </reaction>
</comment>
<comment type="similarity">
    <text evidence="1 8">Belongs to the esterase D family.</text>
</comment>
<gene>
    <name evidence="9" type="ORF">GGQ90_002954</name>
</gene>
<proteinExistence type="inferred from homology"/>
<dbReference type="Gene3D" id="3.40.50.1820">
    <property type="entry name" value="alpha/beta hydrolase"/>
    <property type="match status" value="1"/>
</dbReference>
<evidence type="ECO:0000313" key="10">
    <source>
        <dbReference type="Proteomes" id="UP000590524"/>
    </source>
</evidence>
<evidence type="ECO:0000256" key="4">
    <source>
        <dbReference type="ARBA" id="ARBA00022801"/>
    </source>
</evidence>
<feature type="active site" description="Charge relay system" evidence="7">
    <location>
        <position position="224"/>
    </location>
</feature>
<dbReference type="SUPFAM" id="SSF53474">
    <property type="entry name" value="alpha/beta-Hydrolases"/>
    <property type="match status" value="1"/>
</dbReference>
<comment type="function">
    <text evidence="8">Serine hydrolase involved in the detoxification of formaldehyde.</text>
</comment>
<dbReference type="GO" id="GO:0052689">
    <property type="term" value="F:carboxylic ester hydrolase activity"/>
    <property type="evidence" value="ECO:0007669"/>
    <property type="project" value="UniProtKB-KW"/>
</dbReference>
<dbReference type="FunFam" id="3.40.50.1820:FF:000002">
    <property type="entry name" value="S-formylglutathione hydrolase"/>
    <property type="match status" value="1"/>
</dbReference>
<dbReference type="EMBL" id="JACIEU010000011">
    <property type="protein sequence ID" value="MBB4149165.1"/>
    <property type="molecule type" value="Genomic_DNA"/>
</dbReference>
<comment type="caution">
    <text evidence="9">The sequence shown here is derived from an EMBL/GenBank/DDBJ whole genome shotgun (WGS) entry which is preliminary data.</text>
</comment>
<organism evidence="9 10">
    <name type="scientific">Sphingobium scionense</name>
    <dbReference type="NCBI Taxonomy" id="1404341"/>
    <lineage>
        <taxon>Bacteria</taxon>
        <taxon>Pseudomonadati</taxon>
        <taxon>Pseudomonadota</taxon>
        <taxon>Alphaproteobacteria</taxon>
        <taxon>Sphingomonadales</taxon>
        <taxon>Sphingomonadaceae</taxon>
        <taxon>Sphingobium</taxon>
    </lineage>
</organism>
<dbReference type="Proteomes" id="UP000590524">
    <property type="component" value="Unassembled WGS sequence"/>
</dbReference>
<dbReference type="PANTHER" id="PTHR10061">
    <property type="entry name" value="S-FORMYLGLUTATHIONE HYDROLASE"/>
    <property type="match status" value="1"/>
</dbReference>
<dbReference type="AlphaFoldDB" id="A0A7W6LRG9"/>
<keyword evidence="10" id="KW-1185">Reference proteome</keyword>
<evidence type="ECO:0000256" key="3">
    <source>
        <dbReference type="ARBA" id="ARBA00022487"/>
    </source>
</evidence>
<dbReference type="Pfam" id="PF00756">
    <property type="entry name" value="Esterase"/>
    <property type="match status" value="1"/>
</dbReference>
<evidence type="ECO:0000313" key="9">
    <source>
        <dbReference type="EMBL" id="MBB4149165.1"/>
    </source>
</evidence>
<dbReference type="PANTHER" id="PTHR10061:SF0">
    <property type="entry name" value="S-FORMYLGLUTATHIONE HYDROLASE"/>
    <property type="match status" value="1"/>
</dbReference>
<dbReference type="InterPro" id="IPR029058">
    <property type="entry name" value="AB_hydrolase_fold"/>
</dbReference>
<dbReference type="GO" id="GO:0005829">
    <property type="term" value="C:cytosol"/>
    <property type="evidence" value="ECO:0007669"/>
    <property type="project" value="TreeGrafter"/>
</dbReference>
<dbReference type="GO" id="GO:0018738">
    <property type="term" value="F:S-formylglutathione hydrolase activity"/>
    <property type="evidence" value="ECO:0007669"/>
    <property type="project" value="UniProtKB-UniRule"/>
</dbReference>
<evidence type="ECO:0000256" key="5">
    <source>
        <dbReference type="ARBA" id="ARBA00047590"/>
    </source>
</evidence>
<keyword evidence="4 8" id="KW-0378">Hydrolase</keyword>
<feature type="active site" description="Charge relay system" evidence="7">
    <location>
        <position position="257"/>
    </location>
</feature>
<evidence type="ECO:0000256" key="7">
    <source>
        <dbReference type="PIRSR" id="PIRSR614186-1"/>
    </source>
</evidence>
<accession>A0A7W6LRG9</accession>
<evidence type="ECO:0000256" key="2">
    <source>
        <dbReference type="ARBA" id="ARBA00012479"/>
    </source>
</evidence>
<evidence type="ECO:0000256" key="1">
    <source>
        <dbReference type="ARBA" id="ARBA00005622"/>
    </source>
</evidence>
<name>A0A7W6LRG9_9SPHN</name>
<dbReference type="RefSeq" id="WP_188082799.1">
    <property type="nucleotide sequence ID" value="NZ_JACIEU010000011.1"/>
</dbReference>
<dbReference type="GO" id="GO:0046294">
    <property type="term" value="P:formaldehyde catabolic process"/>
    <property type="evidence" value="ECO:0007669"/>
    <property type="project" value="InterPro"/>
</dbReference>
<evidence type="ECO:0000256" key="6">
    <source>
        <dbReference type="NCBIfam" id="TIGR02821"/>
    </source>
</evidence>
<keyword evidence="3 8" id="KW-0719">Serine esterase</keyword>